<dbReference type="SUPFAM" id="SSF58104">
    <property type="entry name" value="Methyl-accepting chemotaxis protein (MCP) signaling domain"/>
    <property type="match status" value="1"/>
</dbReference>
<dbReference type="AlphaFoldDB" id="A0A4V2UWT8"/>
<dbReference type="Gene3D" id="1.10.287.950">
    <property type="entry name" value="Methyl-accepting chemotaxis protein"/>
    <property type="match status" value="1"/>
</dbReference>
<evidence type="ECO:0000313" key="6">
    <source>
        <dbReference type="Proteomes" id="UP000295525"/>
    </source>
</evidence>
<dbReference type="InterPro" id="IPR004090">
    <property type="entry name" value="Chemotax_Me-accpt_rcpt"/>
</dbReference>
<keyword evidence="1 3" id="KW-0807">Transducer</keyword>
<dbReference type="RefSeq" id="WP_132586277.1">
    <property type="nucleotide sequence ID" value="NZ_SMAJ01000027.1"/>
</dbReference>
<protein>
    <submittedName>
        <fullName evidence="5">Methyl-accepting chemotaxis protein</fullName>
    </submittedName>
</protein>
<feature type="domain" description="Methyl-accepting transducer" evidence="4">
    <location>
        <begin position="56"/>
        <end position="292"/>
    </location>
</feature>
<evidence type="ECO:0000256" key="1">
    <source>
        <dbReference type="ARBA" id="ARBA00023224"/>
    </source>
</evidence>
<dbReference type="Proteomes" id="UP000295525">
    <property type="component" value="Unassembled WGS sequence"/>
</dbReference>
<dbReference type="OrthoDB" id="2489132at2"/>
<keyword evidence="6" id="KW-1185">Reference proteome</keyword>
<evidence type="ECO:0000256" key="2">
    <source>
        <dbReference type="ARBA" id="ARBA00029447"/>
    </source>
</evidence>
<name>A0A4V2UWT8_9BURK</name>
<dbReference type="Pfam" id="PF00015">
    <property type="entry name" value="MCPsignal"/>
    <property type="match status" value="1"/>
</dbReference>
<dbReference type="GO" id="GO:0007165">
    <property type="term" value="P:signal transduction"/>
    <property type="evidence" value="ECO:0007669"/>
    <property type="project" value="UniProtKB-KW"/>
</dbReference>
<comment type="similarity">
    <text evidence="2">Belongs to the methyl-accepting chemotaxis (MCP) protein family.</text>
</comment>
<sequence length="512" mass="55916">MKQKTKRTLGLGRLLRRLSQGRATLDDRAWTLSPVAWSLSRFLSSLRVRLIAMRQASIDIALNAARLQSQAHACRDMVLEQASEAETLAASGSQIEALSEQTLAGVNGIAATFNSQLVVAHQTLNQLNDLHQRIARVSAQMEVFSGVVSQLSQRAQSVGNTSRLIKDIALQTHLLALNAGVEAARAGESGKGFAVVASEVGKLAERVNAATGEIVKHTGEILDLVSDTRDQTTQIHLDMVSSDQVVTQFTASFDQFVKDFDRMQGEVGDVVRAVSQVNGTNHDMGRKIARIAALSAHVQNRMATMSDQVVGVRDKTESMQEMLAFLRTGNTPFDWIAGMLGSLRAACVKLLTQTRNQGVDIFDRQYRRIAGSNPPRYQTLYDAAVDQKLTQILDYVLNQVPACSYVLLIDKNGYCPAHNTRYSQAPTGDLAHDTSHVRHKRIFDDPVSMAAVANSLGVLCQTYMRDTGEIITDLSIPLDLDQSRWGAVRIGVDYGQFDATLNAEPQAASQPA</sequence>
<dbReference type="GO" id="GO:0006935">
    <property type="term" value="P:chemotaxis"/>
    <property type="evidence" value="ECO:0007669"/>
    <property type="project" value="InterPro"/>
</dbReference>
<evidence type="ECO:0000313" key="5">
    <source>
        <dbReference type="EMBL" id="TCT00908.1"/>
    </source>
</evidence>
<dbReference type="PROSITE" id="PS50111">
    <property type="entry name" value="CHEMOTAXIS_TRANSDUC_2"/>
    <property type="match status" value="1"/>
</dbReference>
<dbReference type="SMART" id="SM00283">
    <property type="entry name" value="MA"/>
    <property type="match status" value="1"/>
</dbReference>
<dbReference type="GO" id="GO:0016020">
    <property type="term" value="C:membrane"/>
    <property type="evidence" value="ECO:0007669"/>
    <property type="project" value="InterPro"/>
</dbReference>
<reference evidence="5 6" key="1">
    <citation type="submission" date="2019-03" db="EMBL/GenBank/DDBJ databases">
        <title>Genomic Encyclopedia of Type Strains, Phase IV (KMG-IV): sequencing the most valuable type-strain genomes for metagenomic binning, comparative biology and taxonomic classification.</title>
        <authorList>
            <person name="Goeker M."/>
        </authorList>
    </citation>
    <scope>NUCLEOTIDE SEQUENCE [LARGE SCALE GENOMIC DNA]</scope>
    <source>
        <strain evidence="5 6">DSM 24591</strain>
    </source>
</reference>
<dbReference type="PRINTS" id="PR00260">
    <property type="entry name" value="CHEMTRNSDUCR"/>
</dbReference>
<comment type="caution">
    <text evidence="5">The sequence shown here is derived from an EMBL/GenBank/DDBJ whole genome shotgun (WGS) entry which is preliminary data.</text>
</comment>
<evidence type="ECO:0000256" key="3">
    <source>
        <dbReference type="PROSITE-ProRule" id="PRU00284"/>
    </source>
</evidence>
<dbReference type="PANTHER" id="PTHR32089">
    <property type="entry name" value="METHYL-ACCEPTING CHEMOTAXIS PROTEIN MCPB"/>
    <property type="match status" value="1"/>
</dbReference>
<evidence type="ECO:0000259" key="4">
    <source>
        <dbReference type="PROSITE" id="PS50111"/>
    </source>
</evidence>
<proteinExistence type="inferred from homology"/>
<dbReference type="InterPro" id="IPR004089">
    <property type="entry name" value="MCPsignal_dom"/>
</dbReference>
<dbReference type="GO" id="GO:0004888">
    <property type="term" value="F:transmembrane signaling receptor activity"/>
    <property type="evidence" value="ECO:0007669"/>
    <property type="project" value="InterPro"/>
</dbReference>
<organism evidence="5 6">
    <name type="scientific">Paralcaligenes ureilyticus</name>
    <dbReference type="NCBI Taxonomy" id="627131"/>
    <lineage>
        <taxon>Bacteria</taxon>
        <taxon>Pseudomonadati</taxon>
        <taxon>Pseudomonadota</taxon>
        <taxon>Betaproteobacteria</taxon>
        <taxon>Burkholderiales</taxon>
        <taxon>Alcaligenaceae</taxon>
        <taxon>Paralcaligenes</taxon>
    </lineage>
</organism>
<dbReference type="PANTHER" id="PTHR32089:SF118">
    <property type="entry name" value="HEME-BASED AEROTACTIC TRANSDUCER HEMAT"/>
    <property type="match status" value="1"/>
</dbReference>
<dbReference type="EMBL" id="SMAJ01000027">
    <property type="protein sequence ID" value="TCT00908.1"/>
    <property type="molecule type" value="Genomic_DNA"/>
</dbReference>
<accession>A0A4V2UWT8</accession>
<gene>
    <name evidence="5" type="ORF">EDC26_12721</name>
</gene>